<keyword evidence="1" id="KW-0235">DNA replication</keyword>
<dbReference type="Pfam" id="PF01612">
    <property type="entry name" value="DNA_pol_A_exo1"/>
    <property type="match status" value="1"/>
</dbReference>
<dbReference type="PANTHER" id="PTHR10133:SF27">
    <property type="entry name" value="DNA POLYMERASE NU"/>
    <property type="match status" value="1"/>
</dbReference>
<dbReference type="PANTHER" id="PTHR10133">
    <property type="entry name" value="DNA POLYMERASE I"/>
    <property type="match status" value="1"/>
</dbReference>
<dbReference type="InterPro" id="IPR002298">
    <property type="entry name" value="DNA_polymerase_A"/>
</dbReference>
<dbReference type="GO" id="GO:0006302">
    <property type="term" value="P:double-strand break repair"/>
    <property type="evidence" value="ECO:0007669"/>
    <property type="project" value="TreeGrafter"/>
</dbReference>
<dbReference type="Gene3D" id="3.30.420.10">
    <property type="entry name" value="Ribonuclease H-like superfamily/Ribonuclease H"/>
    <property type="match status" value="1"/>
</dbReference>
<dbReference type="Gene3D" id="1.20.1060.10">
    <property type="entry name" value="Taq DNA Polymerase, Chain T, domain 4"/>
    <property type="match status" value="1"/>
</dbReference>
<dbReference type="GO" id="GO:0008408">
    <property type="term" value="F:3'-5' exonuclease activity"/>
    <property type="evidence" value="ECO:0007669"/>
    <property type="project" value="InterPro"/>
</dbReference>
<dbReference type="SUPFAM" id="SSF56672">
    <property type="entry name" value="DNA/RNA polymerases"/>
    <property type="match status" value="1"/>
</dbReference>
<dbReference type="SMART" id="SM00482">
    <property type="entry name" value="POLAc"/>
    <property type="match status" value="1"/>
</dbReference>
<gene>
    <name evidence="3" type="ORF">LCGC14_1502690</name>
</gene>
<dbReference type="EMBL" id="LAZR01010927">
    <property type="protein sequence ID" value="KKM64313.1"/>
    <property type="molecule type" value="Genomic_DNA"/>
</dbReference>
<dbReference type="GO" id="GO:0006261">
    <property type="term" value="P:DNA-templated DNA replication"/>
    <property type="evidence" value="ECO:0007669"/>
    <property type="project" value="InterPro"/>
</dbReference>
<protein>
    <recommendedName>
        <fullName evidence="2">DNA-directed DNA polymerase family A palm domain-containing protein</fullName>
    </recommendedName>
</protein>
<dbReference type="Gene3D" id="1.10.150.20">
    <property type="entry name" value="5' to 3' exonuclease, C-terminal subdomain"/>
    <property type="match status" value="1"/>
</dbReference>
<dbReference type="SUPFAM" id="SSF53098">
    <property type="entry name" value="Ribonuclease H-like"/>
    <property type="match status" value="1"/>
</dbReference>
<dbReference type="AlphaFoldDB" id="A0A0F9J467"/>
<dbReference type="PRINTS" id="PR00868">
    <property type="entry name" value="DNAPOLI"/>
</dbReference>
<dbReference type="InterPro" id="IPR036397">
    <property type="entry name" value="RNaseH_sf"/>
</dbReference>
<dbReference type="Gene3D" id="3.30.70.370">
    <property type="match status" value="1"/>
</dbReference>
<reference evidence="3" key="1">
    <citation type="journal article" date="2015" name="Nature">
        <title>Complex archaea that bridge the gap between prokaryotes and eukaryotes.</title>
        <authorList>
            <person name="Spang A."/>
            <person name="Saw J.H."/>
            <person name="Jorgensen S.L."/>
            <person name="Zaremba-Niedzwiedzka K."/>
            <person name="Martijn J."/>
            <person name="Lind A.E."/>
            <person name="van Eijk R."/>
            <person name="Schleper C."/>
            <person name="Guy L."/>
            <person name="Ettema T.J."/>
        </authorList>
    </citation>
    <scope>NUCLEOTIDE SEQUENCE</scope>
</reference>
<proteinExistence type="predicted"/>
<feature type="domain" description="DNA-directed DNA polymerase family A palm" evidence="2">
    <location>
        <begin position="341"/>
        <end position="538"/>
    </location>
</feature>
<comment type="caution">
    <text evidence="3">The sequence shown here is derived from an EMBL/GenBank/DDBJ whole genome shotgun (WGS) entry which is preliminary data.</text>
</comment>
<accession>A0A0F9J467</accession>
<dbReference type="InterPro" id="IPR002562">
    <property type="entry name" value="3'-5'_exonuclease_dom"/>
</dbReference>
<dbReference type="InterPro" id="IPR012337">
    <property type="entry name" value="RNaseH-like_sf"/>
</dbReference>
<dbReference type="Pfam" id="PF00476">
    <property type="entry name" value="DNA_pol_A"/>
    <property type="match status" value="1"/>
</dbReference>
<dbReference type="InterPro" id="IPR001098">
    <property type="entry name" value="DNA-dir_DNA_pol_A_palm_dom"/>
</dbReference>
<evidence type="ECO:0000313" key="3">
    <source>
        <dbReference type="EMBL" id="KKM64313.1"/>
    </source>
</evidence>
<name>A0A0F9J467_9ZZZZ</name>
<evidence type="ECO:0000259" key="2">
    <source>
        <dbReference type="SMART" id="SM00482"/>
    </source>
</evidence>
<dbReference type="GO" id="GO:0003887">
    <property type="term" value="F:DNA-directed DNA polymerase activity"/>
    <property type="evidence" value="ECO:0007669"/>
    <property type="project" value="InterPro"/>
</dbReference>
<dbReference type="InterPro" id="IPR043502">
    <property type="entry name" value="DNA/RNA_pol_sf"/>
</dbReference>
<organism evidence="3">
    <name type="scientific">marine sediment metagenome</name>
    <dbReference type="NCBI Taxonomy" id="412755"/>
    <lineage>
        <taxon>unclassified sequences</taxon>
        <taxon>metagenomes</taxon>
        <taxon>ecological metagenomes</taxon>
    </lineage>
</organism>
<dbReference type="GO" id="GO:0003677">
    <property type="term" value="F:DNA binding"/>
    <property type="evidence" value="ECO:0007669"/>
    <property type="project" value="InterPro"/>
</dbReference>
<sequence length="566" mass="64128">MTVSYYGSQPLTKDLFYQQMIDSPPAIIAIDTETIDLKEKLPIGFAIATNPHEAWWFNVLPERDLEIELLRSIMGNPNILKVYANVMFDIRVQQLLFPDFDFDEHNITDILVKARILGHTHARVTDLAGLVGREVQPAEDLLAEYNTKSMLEVPREAVASHCATDAMVTLALDNYFTPQINQLYSEGLASDYMEVESKVVPILVDMSLRGLAVDQDARARMEVRMETDRDYYKKICEEHDFNPGSGMQSGYILAKRGNFLPFTKTKKQYKTDEDTLELLDDPLAAVIIGYKKATSILTKYLYPLRGIDRLYTEYGLDTEVGRTKSSNFNMQNIPGANSLSHMDVRHIFIPDSGTFTTGDFSQEHLRIIMYMSGDAEMERVYYDDKDDGDIHLSTAKKIGKPRSVAKAVNFIIPYGRDARVLAQKLKTKDIKWCSQLIDDWMDAYPDAAEWIVAAEKYGLSHGKALPTLFGRQIAVPEEWRKTRWGKEYLDTKGMARKSVNYPILGSDGEVMKRALIICANHNLPLAVTVHDNVTCDGDVKFPISELESIAAGVKLPFEVECSERWK</sequence>
<evidence type="ECO:0000256" key="1">
    <source>
        <dbReference type="ARBA" id="ARBA00022705"/>
    </source>
</evidence>